<feature type="transmembrane region" description="Helical" evidence="1">
    <location>
        <begin position="39"/>
        <end position="58"/>
    </location>
</feature>
<dbReference type="EMBL" id="LTAN01000001">
    <property type="protein sequence ID" value="OBR16104.1"/>
    <property type="molecule type" value="Genomic_DNA"/>
</dbReference>
<dbReference type="RefSeq" id="XP_018164621.1">
    <property type="nucleotide sequence ID" value="XM_018296259.1"/>
</dbReference>
<dbReference type="GeneID" id="28860366"/>
<evidence type="ECO:0000256" key="1">
    <source>
        <dbReference type="SAM" id="Phobius"/>
    </source>
</evidence>
<protein>
    <submittedName>
        <fullName evidence="2">Uncharacterized protein</fullName>
    </submittedName>
</protein>
<dbReference type="AlphaFoldDB" id="A0A1B7YVX7"/>
<keyword evidence="1" id="KW-0472">Membrane</keyword>
<keyword evidence="1" id="KW-1133">Transmembrane helix</keyword>
<sequence>MNDSGIMFESLSYPFIVTTLPSLGASTTLGLIIQGCPSLHITRLASVVLPVAFCYQVINRYTIRMIHRHLSSPRGKSACFQLLLIPSFQLALTLRPV</sequence>
<evidence type="ECO:0000313" key="2">
    <source>
        <dbReference type="EMBL" id="OBR16104.1"/>
    </source>
</evidence>
<organism evidence="2 3">
    <name type="scientific">Colletotrichum higginsianum (strain IMI 349063)</name>
    <name type="common">Crucifer anthracnose fungus</name>
    <dbReference type="NCBI Taxonomy" id="759273"/>
    <lineage>
        <taxon>Eukaryota</taxon>
        <taxon>Fungi</taxon>
        <taxon>Dikarya</taxon>
        <taxon>Ascomycota</taxon>
        <taxon>Pezizomycotina</taxon>
        <taxon>Sordariomycetes</taxon>
        <taxon>Hypocreomycetidae</taxon>
        <taxon>Glomerellales</taxon>
        <taxon>Glomerellaceae</taxon>
        <taxon>Colletotrichum</taxon>
        <taxon>Colletotrichum destructivum species complex</taxon>
    </lineage>
</organism>
<name>A0A1B7YVX7_COLHI</name>
<comment type="caution">
    <text evidence="2">The sequence shown here is derived from an EMBL/GenBank/DDBJ whole genome shotgun (WGS) entry which is preliminary data.</text>
</comment>
<dbReference type="KEGG" id="chig:CH63R_01284"/>
<evidence type="ECO:0000313" key="3">
    <source>
        <dbReference type="Proteomes" id="UP000092177"/>
    </source>
</evidence>
<proteinExistence type="predicted"/>
<dbReference type="Proteomes" id="UP000092177">
    <property type="component" value="Chromosome 1"/>
</dbReference>
<dbReference type="VEuPathDB" id="FungiDB:CH63R_01284"/>
<accession>A0A1B7YVX7</accession>
<gene>
    <name evidence="2" type="ORF">CH63R_01284</name>
</gene>
<feature type="transmembrane region" description="Helical" evidence="1">
    <location>
        <begin position="12"/>
        <end position="33"/>
    </location>
</feature>
<keyword evidence="3" id="KW-1185">Reference proteome</keyword>
<reference evidence="3" key="1">
    <citation type="journal article" date="2017" name="BMC Genomics">
        <title>Gapless genome assembly of Colletotrichum higginsianum reveals chromosome structure and association of transposable elements with secondary metabolite gene clusters.</title>
        <authorList>
            <person name="Dallery J.-F."/>
            <person name="Lapalu N."/>
            <person name="Zampounis A."/>
            <person name="Pigne S."/>
            <person name="Luyten I."/>
            <person name="Amselem J."/>
            <person name="Wittenberg A.H.J."/>
            <person name="Zhou S."/>
            <person name="de Queiroz M.V."/>
            <person name="Robin G.P."/>
            <person name="Auger A."/>
            <person name="Hainaut M."/>
            <person name="Henrissat B."/>
            <person name="Kim K.-T."/>
            <person name="Lee Y.-H."/>
            <person name="Lespinet O."/>
            <person name="Schwartz D.C."/>
            <person name="Thon M.R."/>
            <person name="O'Connell R.J."/>
        </authorList>
    </citation>
    <scope>NUCLEOTIDE SEQUENCE [LARGE SCALE GENOMIC DNA]</scope>
    <source>
        <strain evidence="3">IMI 349063</strain>
    </source>
</reference>
<keyword evidence="1" id="KW-0812">Transmembrane</keyword>